<feature type="region of interest" description="Disordered" evidence="1">
    <location>
        <begin position="69"/>
        <end position="92"/>
    </location>
</feature>
<accession>A0A319EJ93</accession>
<protein>
    <recommendedName>
        <fullName evidence="5">Secreted protein</fullName>
    </recommendedName>
</protein>
<keyword evidence="4" id="KW-1185">Reference proteome</keyword>
<feature type="compositionally biased region" description="Basic and acidic residues" evidence="1">
    <location>
        <begin position="76"/>
        <end position="92"/>
    </location>
</feature>
<dbReference type="EMBL" id="KZ826322">
    <property type="protein sequence ID" value="PYI10376.1"/>
    <property type="molecule type" value="Genomic_DNA"/>
</dbReference>
<feature type="signal peptide" evidence="2">
    <location>
        <begin position="1"/>
        <end position="25"/>
    </location>
</feature>
<evidence type="ECO:0000256" key="2">
    <source>
        <dbReference type="SAM" id="SignalP"/>
    </source>
</evidence>
<keyword evidence="2" id="KW-0732">Signal</keyword>
<evidence type="ECO:0000313" key="4">
    <source>
        <dbReference type="Proteomes" id="UP000248423"/>
    </source>
</evidence>
<dbReference type="VEuPathDB" id="FungiDB:BO78DRAFT_394125"/>
<proteinExistence type="predicted"/>
<organism evidence="3 4">
    <name type="scientific">Aspergillus sclerotiicarbonarius (strain CBS 121057 / IBT 28362)</name>
    <dbReference type="NCBI Taxonomy" id="1448318"/>
    <lineage>
        <taxon>Eukaryota</taxon>
        <taxon>Fungi</taxon>
        <taxon>Dikarya</taxon>
        <taxon>Ascomycota</taxon>
        <taxon>Pezizomycotina</taxon>
        <taxon>Eurotiomycetes</taxon>
        <taxon>Eurotiomycetidae</taxon>
        <taxon>Eurotiales</taxon>
        <taxon>Aspergillaceae</taxon>
        <taxon>Aspergillus</taxon>
        <taxon>Aspergillus subgen. Circumdati</taxon>
    </lineage>
</organism>
<dbReference type="Proteomes" id="UP000248423">
    <property type="component" value="Unassembled WGS sequence"/>
</dbReference>
<evidence type="ECO:0000313" key="3">
    <source>
        <dbReference type="EMBL" id="PYI10376.1"/>
    </source>
</evidence>
<dbReference type="AlphaFoldDB" id="A0A319EJ93"/>
<sequence length="92" mass="10039">MRQRYSVLLVSLVVALPSLPLPCASLMIATAEETVCDTHCTKNPVSYRSLSENRCDRSGFVIFSLESSMSSSLGEAEGKRGSARRKEGEILN</sequence>
<name>A0A319EJ93_ASPSB</name>
<reference evidence="3 4" key="1">
    <citation type="submission" date="2018-02" db="EMBL/GenBank/DDBJ databases">
        <title>The genomes of Aspergillus section Nigri reveals drivers in fungal speciation.</title>
        <authorList>
            <consortium name="DOE Joint Genome Institute"/>
            <person name="Vesth T.C."/>
            <person name="Nybo J."/>
            <person name="Theobald S."/>
            <person name="Brandl J."/>
            <person name="Frisvad J.C."/>
            <person name="Nielsen K.F."/>
            <person name="Lyhne E.K."/>
            <person name="Kogle M.E."/>
            <person name="Kuo A."/>
            <person name="Riley R."/>
            <person name="Clum A."/>
            <person name="Nolan M."/>
            <person name="Lipzen A."/>
            <person name="Salamov A."/>
            <person name="Henrissat B."/>
            <person name="Wiebenga A."/>
            <person name="De vries R.P."/>
            <person name="Grigoriev I.V."/>
            <person name="Mortensen U.H."/>
            <person name="Andersen M.R."/>
            <person name="Baker S.E."/>
        </authorList>
    </citation>
    <scope>NUCLEOTIDE SEQUENCE [LARGE SCALE GENOMIC DNA]</scope>
    <source>
        <strain evidence="3 4">CBS 121057</strain>
    </source>
</reference>
<evidence type="ECO:0008006" key="5">
    <source>
        <dbReference type="Google" id="ProtNLM"/>
    </source>
</evidence>
<gene>
    <name evidence="3" type="ORF">BO78DRAFT_394125</name>
</gene>
<evidence type="ECO:0000256" key="1">
    <source>
        <dbReference type="SAM" id="MobiDB-lite"/>
    </source>
</evidence>
<feature type="chain" id="PRO_5016276080" description="Secreted protein" evidence="2">
    <location>
        <begin position="26"/>
        <end position="92"/>
    </location>
</feature>